<evidence type="ECO:0000313" key="4">
    <source>
        <dbReference type="Proteomes" id="UP000823736"/>
    </source>
</evidence>
<dbReference type="EMBL" id="JAGGLC010000003">
    <property type="protein sequence ID" value="MBP1987221.1"/>
    <property type="molecule type" value="Genomic_DNA"/>
</dbReference>
<evidence type="ECO:0000313" key="3">
    <source>
        <dbReference type="EMBL" id="MBP1987221.1"/>
    </source>
</evidence>
<dbReference type="Proteomes" id="UP000823736">
    <property type="component" value="Unassembled WGS sequence"/>
</dbReference>
<dbReference type="AlphaFoldDB" id="A0A8T4GVT0"/>
<evidence type="ECO:0000259" key="2">
    <source>
        <dbReference type="Pfam" id="PF17032"/>
    </source>
</evidence>
<feature type="domain" description="Zinc-ribbon 15" evidence="2">
    <location>
        <begin position="19"/>
        <end position="68"/>
    </location>
</feature>
<accession>A0A8T4GVT0</accession>
<gene>
    <name evidence="3" type="ORF">J2753_001719</name>
</gene>
<organism evidence="3 4">
    <name type="scientific">Halolamina salifodinae</name>
    <dbReference type="NCBI Taxonomy" id="1202767"/>
    <lineage>
        <taxon>Archaea</taxon>
        <taxon>Methanobacteriati</taxon>
        <taxon>Methanobacteriota</taxon>
        <taxon>Stenosarchaea group</taxon>
        <taxon>Halobacteria</taxon>
        <taxon>Halobacteriales</taxon>
        <taxon>Haloferacaceae</taxon>
    </lineage>
</organism>
<dbReference type="OrthoDB" id="359507at2157"/>
<sequence>MIIFGRKVRDKDYGEAYPIHCPNCDNDVYYHAFKWRSWFHIFWIPLIPWTANREVVCPICNAGFEVSKSAFKEAKELVDPTESYRRGNLSDKEYAYDVREFEKEAPFINQPLNPENFEGSAEVDLPEDELDDTELEEPED</sequence>
<feature type="region of interest" description="Disordered" evidence="1">
    <location>
        <begin position="106"/>
        <end position="140"/>
    </location>
</feature>
<dbReference type="InterPro" id="IPR031493">
    <property type="entry name" value="Zinc_ribbon_15"/>
</dbReference>
<comment type="caution">
    <text evidence="3">The sequence shown here is derived from an EMBL/GenBank/DDBJ whole genome shotgun (WGS) entry which is preliminary data.</text>
</comment>
<feature type="compositionally biased region" description="Acidic residues" evidence="1">
    <location>
        <begin position="124"/>
        <end position="140"/>
    </location>
</feature>
<dbReference type="Pfam" id="PF17032">
    <property type="entry name" value="Zn_ribbon_15"/>
    <property type="match status" value="1"/>
</dbReference>
<proteinExistence type="predicted"/>
<reference evidence="3" key="1">
    <citation type="submission" date="2021-03" db="EMBL/GenBank/DDBJ databases">
        <title>Genomic Encyclopedia of Type Strains, Phase IV (KMG-IV): sequencing the most valuable type-strain genomes for metagenomic binning, comparative biology and taxonomic classification.</title>
        <authorList>
            <person name="Goeker M."/>
        </authorList>
    </citation>
    <scope>NUCLEOTIDE SEQUENCE</scope>
    <source>
        <strain evidence="3">DSM 26232</strain>
    </source>
</reference>
<keyword evidence="4" id="KW-1185">Reference proteome</keyword>
<protein>
    <recommendedName>
        <fullName evidence="2">Zinc-ribbon 15 domain-containing protein</fullName>
    </recommendedName>
</protein>
<dbReference type="RefSeq" id="WP_209491492.1">
    <property type="nucleotide sequence ID" value="NZ_JAGGLC010000003.1"/>
</dbReference>
<evidence type="ECO:0000256" key="1">
    <source>
        <dbReference type="SAM" id="MobiDB-lite"/>
    </source>
</evidence>
<name>A0A8T4GVT0_9EURY</name>